<evidence type="ECO:0000313" key="4">
    <source>
        <dbReference type="EMBL" id="KIH69825.1"/>
    </source>
</evidence>
<dbReference type="AlphaFoldDB" id="A0A0C2H7H7"/>
<dbReference type="STRING" id="45670.SN16_12135"/>
<dbReference type="Proteomes" id="UP000527860">
    <property type="component" value="Unassembled WGS sequence"/>
</dbReference>
<dbReference type="Proteomes" id="UP000031546">
    <property type="component" value="Unassembled WGS sequence"/>
</dbReference>
<dbReference type="SUPFAM" id="SSF69047">
    <property type="entry name" value="Hypothetical protein YjbJ"/>
    <property type="match status" value="1"/>
</dbReference>
<dbReference type="RefSeq" id="WP_031548267.1">
    <property type="nucleotide sequence ID" value="NZ_JABEVU030000001.1"/>
</dbReference>
<reference evidence="5" key="3">
    <citation type="submission" date="2022-12" db="EMBL/GenBank/DDBJ databases">
        <title>Genome analysis and biological profiling of marine Salinicoccus roseus MOSEL-ME25.</title>
        <authorList>
            <person name="Mirza F.T."/>
            <person name="Xie Y."/>
            <person name="Shinwari Z.K."/>
        </authorList>
    </citation>
    <scope>NUCLEOTIDE SEQUENCE</scope>
    <source>
        <strain evidence="5">MOSEL-ME25</strain>
    </source>
</reference>
<feature type="region of interest" description="Disordered" evidence="2">
    <location>
        <begin position="1"/>
        <end position="60"/>
    </location>
</feature>
<comment type="similarity">
    <text evidence="1">Belongs to the UPF0337 (CsbD) family.</text>
</comment>
<dbReference type="Pfam" id="PF05532">
    <property type="entry name" value="CsbD"/>
    <property type="match status" value="1"/>
</dbReference>
<dbReference type="GeneID" id="77846291"/>
<evidence type="ECO:0000313" key="7">
    <source>
        <dbReference type="Proteomes" id="UP000527860"/>
    </source>
</evidence>
<feature type="compositionally biased region" description="Basic and acidic residues" evidence="2">
    <location>
        <begin position="1"/>
        <end position="12"/>
    </location>
</feature>
<feature type="domain" description="CsbD-like" evidence="3">
    <location>
        <begin position="7"/>
        <end position="53"/>
    </location>
</feature>
<evidence type="ECO:0000313" key="5">
    <source>
        <dbReference type="EMBL" id="MDB0579286.1"/>
    </source>
</evidence>
<evidence type="ECO:0000256" key="1">
    <source>
        <dbReference type="ARBA" id="ARBA00009129"/>
    </source>
</evidence>
<reference evidence="4 6" key="1">
    <citation type="submission" date="2015-01" db="EMBL/GenBank/DDBJ databases">
        <title>Genome sequences of high lactate-tolerant strain Salinicoccus roseus W12 with industrial interest.</title>
        <authorList>
            <person name="Wang H."/>
            <person name="Yu B."/>
        </authorList>
    </citation>
    <scope>NUCLEOTIDE SEQUENCE [LARGE SCALE GENOMIC DNA]</scope>
    <source>
        <strain evidence="4 6">W12</strain>
    </source>
</reference>
<dbReference type="InterPro" id="IPR036629">
    <property type="entry name" value="YjbJ_sf"/>
</dbReference>
<evidence type="ECO:0000313" key="6">
    <source>
        <dbReference type="Proteomes" id="UP000031546"/>
    </source>
</evidence>
<proteinExistence type="inferred from homology"/>
<name>A0A0C2H7H7_9STAP</name>
<reference evidence="5" key="2">
    <citation type="submission" date="2020-04" db="EMBL/GenBank/DDBJ databases">
        <authorList>
            <person name="Tanveer F."/>
            <person name="Xie Y."/>
            <person name="Shinwari Z.K."/>
        </authorList>
    </citation>
    <scope>NUCLEOTIDE SEQUENCE</scope>
    <source>
        <strain evidence="5">MOSEL-ME25</strain>
    </source>
</reference>
<dbReference type="EMBL" id="JABEVU030000001">
    <property type="protein sequence ID" value="MDB0579286.1"/>
    <property type="molecule type" value="Genomic_DNA"/>
</dbReference>
<dbReference type="SMR" id="A0A0C2H7H7"/>
<dbReference type="EMBL" id="JXII01000010">
    <property type="protein sequence ID" value="KIH69825.1"/>
    <property type="molecule type" value="Genomic_DNA"/>
</dbReference>
<evidence type="ECO:0000256" key="2">
    <source>
        <dbReference type="SAM" id="MobiDB-lite"/>
    </source>
</evidence>
<dbReference type="Gene3D" id="1.10.1470.10">
    <property type="entry name" value="YjbJ"/>
    <property type="match status" value="1"/>
</dbReference>
<comment type="caution">
    <text evidence="4">The sequence shown here is derived from an EMBL/GenBank/DDBJ whole genome shotgun (WGS) entry which is preliminary data.</text>
</comment>
<keyword evidence="7" id="KW-1185">Reference proteome</keyword>
<evidence type="ECO:0000259" key="3">
    <source>
        <dbReference type="Pfam" id="PF05532"/>
    </source>
</evidence>
<accession>A0A0C2H7H7</accession>
<organism evidence="4 6">
    <name type="scientific">Salinicoccus roseus</name>
    <dbReference type="NCBI Taxonomy" id="45670"/>
    <lineage>
        <taxon>Bacteria</taxon>
        <taxon>Bacillati</taxon>
        <taxon>Bacillota</taxon>
        <taxon>Bacilli</taxon>
        <taxon>Bacillales</taxon>
        <taxon>Staphylococcaceae</taxon>
        <taxon>Salinicoccus</taxon>
    </lineage>
</organism>
<sequence length="60" mass="6621">MADDTSKKDKLMGKAKKAAGDMMNDDKTKEEGKRQETEGKVKDAANDVKDKATDAFNDKK</sequence>
<protein>
    <submittedName>
        <fullName evidence="5">CsbD family protein</fullName>
    </submittedName>
</protein>
<feature type="compositionally biased region" description="Basic and acidic residues" evidence="2">
    <location>
        <begin position="24"/>
        <end position="60"/>
    </location>
</feature>
<dbReference type="InterPro" id="IPR008462">
    <property type="entry name" value="CsbD"/>
</dbReference>
<gene>
    <name evidence="5" type="ORF">F7P68_0001865</name>
    <name evidence="4" type="ORF">SN16_12135</name>
</gene>